<feature type="transmembrane region" description="Helical" evidence="6">
    <location>
        <begin position="84"/>
        <end position="106"/>
    </location>
</feature>
<keyword evidence="2 6" id="KW-0812">Transmembrane</keyword>
<dbReference type="EMBL" id="JBJQOH010000007">
    <property type="protein sequence ID" value="KAL3677921.1"/>
    <property type="molecule type" value="Genomic_DNA"/>
</dbReference>
<keyword evidence="3" id="KW-0256">Endoplasmic reticulum</keyword>
<dbReference type="PANTHER" id="PTHR33727">
    <property type="entry name" value="OS07G0446900 PROTEIN"/>
    <property type="match status" value="1"/>
</dbReference>
<keyword evidence="8" id="KW-1185">Reference proteome</keyword>
<keyword evidence="5 6" id="KW-0472">Membrane</keyword>
<evidence type="ECO:0000256" key="3">
    <source>
        <dbReference type="ARBA" id="ARBA00022824"/>
    </source>
</evidence>
<protein>
    <submittedName>
        <fullName evidence="7">Uncharacterized protein</fullName>
    </submittedName>
</protein>
<comment type="caution">
    <text evidence="7">The sequence shown here is derived from an EMBL/GenBank/DDBJ whole genome shotgun (WGS) entry which is preliminary data.</text>
</comment>
<organism evidence="7 8">
    <name type="scientific">Riccia sorocarpa</name>
    <dbReference type="NCBI Taxonomy" id="122646"/>
    <lineage>
        <taxon>Eukaryota</taxon>
        <taxon>Viridiplantae</taxon>
        <taxon>Streptophyta</taxon>
        <taxon>Embryophyta</taxon>
        <taxon>Marchantiophyta</taxon>
        <taxon>Marchantiopsida</taxon>
        <taxon>Marchantiidae</taxon>
        <taxon>Marchantiales</taxon>
        <taxon>Ricciaceae</taxon>
        <taxon>Riccia</taxon>
    </lineage>
</organism>
<evidence type="ECO:0000256" key="2">
    <source>
        <dbReference type="ARBA" id="ARBA00022692"/>
    </source>
</evidence>
<keyword evidence="4 6" id="KW-1133">Transmembrane helix</keyword>
<evidence type="ECO:0000256" key="6">
    <source>
        <dbReference type="SAM" id="Phobius"/>
    </source>
</evidence>
<proteinExistence type="predicted"/>
<evidence type="ECO:0000256" key="5">
    <source>
        <dbReference type="ARBA" id="ARBA00023136"/>
    </source>
</evidence>
<dbReference type="AlphaFoldDB" id="A0ABD3GJ39"/>
<dbReference type="PANTHER" id="PTHR33727:SF5">
    <property type="entry name" value="PROTEIN, PUTATIVE (DUF3317)-RELATED"/>
    <property type="match status" value="1"/>
</dbReference>
<evidence type="ECO:0000256" key="1">
    <source>
        <dbReference type="ARBA" id="ARBA00004477"/>
    </source>
</evidence>
<name>A0ABD3GJ39_9MARC</name>
<evidence type="ECO:0000313" key="8">
    <source>
        <dbReference type="Proteomes" id="UP001633002"/>
    </source>
</evidence>
<accession>A0ABD3GJ39</accession>
<reference evidence="7 8" key="1">
    <citation type="submission" date="2024-09" db="EMBL/GenBank/DDBJ databases">
        <title>Chromosome-scale assembly of Riccia sorocarpa.</title>
        <authorList>
            <person name="Paukszto L."/>
        </authorList>
    </citation>
    <scope>NUCLEOTIDE SEQUENCE [LARGE SCALE GENOMIC DNA]</scope>
    <source>
        <strain evidence="7">LP-2024</strain>
        <tissue evidence="7">Aerial parts of the thallus</tissue>
    </source>
</reference>
<evidence type="ECO:0000256" key="4">
    <source>
        <dbReference type="ARBA" id="ARBA00022989"/>
    </source>
</evidence>
<comment type="subcellular location">
    <subcellularLocation>
        <location evidence="1">Endoplasmic reticulum membrane</location>
        <topology evidence="1">Multi-pass membrane protein</topology>
    </subcellularLocation>
</comment>
<sequence length="136" mass="15545">MISSKALVHLVSSPESLQRWKMRSGPTTGLRRVSEISEHQNGTNTQHPVTRQGLVRRTLDWIDSKTFVYNVTFGLYMLDWWERLLFNMLVLVLLWFVAYSGSDFVFHGYHWALKHVGDSTGSSSSFAYSSGITGDR</sequence>
<dbReference type="GO" id="GO:0005789">
    <property type="term" value="C:endoplasmic reticulum membrane"/>
    <property type="evidence" value="ECO:0007669"/>
    <property type="project" value="UniProtKB-SubCell"/>
</dbReference>
<dbReference type="Pfam" id="PF11779">
    <property type="entry name" value="SPT_ssu-like"/>
    <property type="match status" value="1"/>
</dbReference>
<gene>
    <name evidence="7" type="ORF">R1sor_020877</name>
</gene>
<dbReference type="Proteomes" id="UP001633002">
    <property type="component" value="Unassembled WGS sequence"/>
</dbReference>
<evidence type="ECO:0000313" key="7">
    <source>
        <dbReference type="EMBL" id="KAL3677921.1"/>
    </source>
</evidence>
<dbReference type="InterPro" id="IPR024512">
    <property type="entry name" value="Ser_palmitoyltrfase_ssu-like"/>
</dbReference>